<dbReference type="Proteomes" id="UP000278756">
    <property type="component" value="Chromosome 2"/>
</dbReference>
<dbReference type="SUPFAM" id="SSF52833">
    <property type="entry name" value="Thioredoxin-like"/>
    <property type="match status" value="1"/>
</dbReference>
<evidence type="ECO:0000313" key="14">
    <source>
        <dbReference type="EMBL" id="BBF82283.1"/>
    </source>
</evidence>
<proteinExistence type="inferred from homology"/>
<dbReference type="GO" id="GO:0034599">
    <property type="term" value="P:cellular response to oxidative stress"/>
    <property type="evidence" value="ECO:0007669"/>
    <property type="project" value="TreeGrafter"/>
</dbReference>
<evidence type="ECO:0000256" key="2">
    <source>
        <dbReference type="ARBA" id="ARBA00013017"/>
    </source>
</evidence>
<evidence type="ECO:0000256" key="11">
    <source>
        <dbReference type="ARBA" id="ARBA00049091"/>
    </source>
</evidence>
<evidence type="ECO:0000256" key="7">
    <source>
        <dbReference type="ARBA" id="ARBA00023284"/>
    </source>
</evidence>
<evidence type="ECO:0000256" key="6">
    <source>
        <dbReference type="ARBA" id="ARBA00023157"/>
    </source>
</evidence>
<dbReference type="CDD" id="cd03017">
    <property type="entry name" value="PRX_BCP"/>
    <property type="match status" value="1"/>
</dbReference>
<keyword evidence="6" id="KW-1015">Disulfide bond</keyword>
<feature type="signal peptide" evidence="12">
    <location>
        <begin position="1"/>
        <end position="22"/>
    </location>
</feature>
<evidence type="ECO:0000259" key="13">
    <source>
        <dbReference type="PROSITE" id="PS51352"/>
    </source>
</evidence>
<gene>
    <name evidence="14" type="ORF">EM6_2915</name>
</gene>
<evidence type="ECO:0000256" key="3">
    <source>
        <dbReference type="ARBA" id="ARBA00022559"/>
    </source>
</evidence>
<evidence type="ECO:0000313" key="15">
    <source>
        <dbReference type="Proteomes" id="UP000278756"/>
    </source>
</evidence>
<feature type="domain" description="Thioredoxin" evidence="13">
    <location>
        <begin position="24"/>
        <end position="175"/>
    </location>
</feature>
<evidence type="ECO:0000256" key="4">
    <source>
        <dbReference type="ARBA" id="ARBA00022862"/>
    </source>
</evidence>
<dbReference type="PANTHER" id="PTHR42801:SF4">
    <property type="entry name" value="AHPC_TSA FAMILY PROTEIN"/>
    <property type="match status" value="1"/>
</dbReference>
<dbReference type="EMBL" id="AP018828">
    <property type="protein sequence ID" value="BBF82283.1"/>
    <property type="molecule type" value="Genomic_DNA"/>
</dbReference>
<evidence type="ECO:0000256" key="9">
    <source>
        <dbReference type="ARBA" id="ARBA00038489"/>
    </source>
</evidence>
<reference evidence="15" key="2">
    <citation type="journal article" date="2017" name="Plant Physiol. Biochem.">
        <title>Differential oxidative and antioxidative response of duckweed Lemna minor toward plant growth promoting/inhibiting bacteria.</title>
        <authorList>
            <person name="Ishizawa H."/>
            <person name="Kuroda M."/>
            <person name="Morikawa M."/>
            <person name="Ike M."/>
        </authorList>
    </citation>
    <scope>NUCLEOTIDE SEQUENCE [LARGE SCALE GENOMIC DNA]</scope>
    <source>
        <strain evidence="15">M6</strain>
    </source>
</reference>
<dbReference type="Gene3D" id="3.40.30.10">
    <property type="entry name" value="Glutaredoxin"/>
    <property type="match status" value="1"/>
</dbReference>
<dbReference type="GO" id="GO:0008379">
    <property type="term" value="F:thioredoxin peroxidase activity"/>
    <property type="evidence" value="ECO:0007669"/>
    <property type="project" value="TreeGrafter"/>
</dbReference>
<keyword evidence="3" id="KW-0575">Peroxidase</keyword>
<dbReference type="InterPro" id="IPR036249">
    <property type="entry name" value="Thioredoxin-like_sf"/>
</dbReference>
<comment type="function">
    <text evidence="1">Thiol-specific peroxidase that catalyzes the reduction of hydrogen peroxide and organic hydroperoxides to water and alcohols, respectively. Plays a role in cell protection against oxidative stress by detoxifying peroxides and as sensor of hydrogen peroxide-mediated signaling events.</text>
</comment>
<dbReference type="OrthoDB" id="5572803at2"/>
<keyword evidence="5" id="KW-0560">Oxidoreductase</keyword>
<dbReference type="GO" id="GO:0045454">
    <property type="term" value="P:cell redox homeostasis"/>
    <property type="evidence" value="ECO:0007669"/>
    <property type="project" value="TreeGrafter"/>
</dbReference>
<dbReference type="PROSITE" id="PS51352">
    <property type="entry name" value="THIOREDOXIN_2"/>
    <property type="match status" value="1"/>
</dbReference>
<comment type="catalytic activity">
    <reaction evidence="11">
        <text>a hydroperoxide + [thioredoxin]-dithiol = an alcohol + [thioredoxin]-disulfide + H2O</text>
        <dbReference type="Rhea" id="RHEA:62620"/>
        <dbReference type="Rhea" id="RHEA-COMP:10698"/>
        <dbReference type="Rhea" id="RHEA-COMP:10700"/>
        <dbReference type="ChEBI" id="CHEBI:15377"/>
        <dbReference type="ChEBI" id="CHEBI:29950"/>
        <dbReference type="ChEBI" id="CHEBI:30879"/>
        <dbReference type="ChEBI" id="CHEBI:35924"/>
        <dbReference type="ChEBI" id="CHEBI:50058"/>
        <dbReference type="EC" id="1.11.1.24"/>
    </reaction>
</comment>
<dbReference type="AlphaFoldDB" id="A0A3G9GAC1"/>
<dbReference type="Pfam" id="PF00578">
    <property type="entry name" value="AhpC-TSA"/>
    <property type="match status" value="1"/>
</dbReference>
<comment type="similarity">
    <text evidence="9">Belongs to the peroxiredoxin family. BCP/PrxQ subfamily.</text>
</comment>
<reference evidence="15" key="1">
    <citation type="journal article" date="2017" name="Biotechnol. Biofuels">
        <title>Evaluation of environmental bacterial communities as a factor affecting the growth of duckweed Lemna minor.</title>
        <authorList>
            <person name="Ishizawa H."/>
            <person name="Kuroda M."/>
            <person name="Morikawa M."/>
            <person name="Ike M."/>
        </authorList>
    </citation>
    <scope>NUCLEOTIDE SEQUENCE [LARGE SCALE GENOMIC DNA]</scope>
    <source>
        <strain evidence="15">M6</strain>
    </source>
</reference>
<dbReference type="RefSeq" id="WP_126423881.1">
    <property type="nucleotide sequence ID" value="NZ_AP018828.1"/>
</dbReference>
<sequence>MITRAALIAAAFALTAASPALAALKVGDKAPDFMVKAATNGKVHDFSLKSALKQGPVIVYFYPKAFTGGCSLEARQFSENMDKFAAKKISVVGLSADDVPTLQKFSTADCGGKFPVGSDKGAKIAEKYDAKLPAVPMSGRVSYVISKDGKIAFVHDSKDAATHVPSLLAAANGLK</sequence>
<keyword evidence="12" id="KW-0732">Signal</keyword>
<protein>
    <recommendedName>
        <fullName evidence="2">thioredoxin-dependent peroxiredoxin</fullName>
        <ecNumber evidence="2">1.11.1.24</ecNumber>
    </recommendedName>
    <alternativeName>
        <fullName evidence="8">Thioredoxin peroxidase</fullName>
    </alternativeName>
    <alternativeName>
        <fullName evidence="10">Thioredoxin-dependent peroxiredoxin Bcp</fullName>
    </alternativeName>
</protein>
<dbReference type="InterPro" id="IPR000866">
    <property type="entry name" value="AhpC/TSA"/>
</dbReference>
<evidence type="ECO:0000256" key="10">
    <source>
        <dbReference type="ARBA" id="ARBA00042639"/>
    </source>
</evidence>
<dbReference type="InterPro" id="IPR050924">
    <property type="entry name" value="Peroxiredoxin_BCP/PrxQ"/>
</dbReference>
<organism evidence="14 15">
    <name type="scientific">Asticcacaulis excentricus</name>
    <dbReference type="NCBI Taxonomy" id="78587"/>
    <lineage>
        <taxon>Bacteria</taxon>
        <taxon>Pseudomonadati</taxon>
        <taxon>Pseudomonadota</taxon>
        <taxon>Alphaproteobacteria</taxon>
        <taxon>Caulobacterales</taxon>
        <taxon>Caulobacteraceae</taxon>
        <taxon>Asticcacaulis</taxon>
    </lineage>
</organism>
<dbReference type="EC" id="1.11.1.24" evidence="2"/>
<dbReference type="PANTHER" id="PTHR42801">
    <property type="entry name" value="THIOREDOXIN-DEPENDENT PEROXIDE REDUCTASE"/>
    <property type="match status" value="1"/>
</dbReference>
<dbReference type="InterPro" id="IPR013766">
    <property type="entry name" value="Thioredoxin_domain"/>
</dbReference>
<evidence type="ECO:0000256" key="5">
    <source>
        <dbReference type="ARBA" id="ARBA00023002"/>
    </source>
</evidence>
<evidence type="ECO:0000256" key="8">
    <source>
        <dbReference type="ARBA" id="ARBA00032824"/>
    </source>
</evidence>
<accession>A0A3G9GAC1</accession>
<keyword evidence="7" id="KW-0676">Redox-active center</keyword>
<evidence type="ECO:0000256" key="1">
    <source>
        <dbReference type="ARBA" id="ARBA00003330"/>
    </source>
</evidence>
<evidence type="ECO:0000256" key="12">
    <source>
        <dbReference type="SAM" id="SignalP"/>
    </source>
</evidence>
<name>A0A3G9GAC1_9CAUL</name>
<feature type="chain" id="PRO_5018193637" description="thioredoxin-dependent peroxiredoxin" evidence="12">
    <location>
        <begin position="23"/>
        <end position="175"/>
    </location>
</feature>
<dbReference type="GO" id="GO:0005737">
    <property type="term" value="C:cytoplasm"/>
    <property type="evidence" value="ECO:0007669"/>
    <property type="project" value="TreeGrafter"/>
</dbReference>
<keyword evidence="4" id="KW-0049">Antioxidant</keyword>